<feature type="transmembrane region" description="Helical" evidence="7">
    <location>
        <begin position="253"/>
        <end position="272"/>
    </location>
</feature>
<dbReference type="RefSeq" id="WP_263599977.1">
    <property type="nucleotide sequence ID" value="NZ_CP107027.1"/>
</dbReference>
<evidence type="ECO:0000256" key="3">
    <source>
        <dbReference type="ARBA" id="ARBA00022448"/>
    </source>
</evidence>
<dbReference type="InterPro" id="IPR036259">
    <property type="entry name" value="MFS_trans_sf"/>
</dbReference>
<keyword evidence="4 7" id="KW-0812">Transmembrane</keyword>
<evidence type="ECO:0000256" key="4">
    <source>
        <dbReference type="ARBA" id="ARBA00022692"/>
    </source>
</evidence>
<feature type="transmembrane region" description="Helical" evidence="7">
    <location>
        <begin position="40"/>
        <end position="59"/>
    </location>
</feature>
<protein>
    <submittedName>
        <fullName evidence="9">MFS transporter</fullName>
    </submittedName>
</protein>
<feature type="transmembrane region" description="Helical" evidence="7">
    <location>
        <begin position="215"/>
        <end position="233"/>
    </location>
</feature>
<proteinExistence type="inferred from homology"/>
<comment type="similarity">
    <text evidence="2">Belongs to the major facilitator superfamily.</text>
</comment>
<feature type="domain" description="Major facilitator superfamily (MFS) profile" evidence="8">
    <location>
        <begin position="5"/>
        <end position="387"/>
    </location>
</feature>
<feature type="transmembrane region" description="Helical" evidence="7">
    <location>
        <begin position="128"/>
        <end position="149"/>
    </location>
</feature>
<dbReference type="EMBL" id="CP107027">
    <property type="protein sequence ID" value="UYG97529.1"/>
    <property type="molecule type" value="Genomic_DNA"/>
</dbReference>
<dbReference type="PANTHER" id="PTHR23514:SF3">
    <property type="entry name" value="BYPASS OF STOP CODON PROTEIN 6"/>
    <property type="match status" value="1"/>
</dbReference>
<evidence type="ECO:0000313" key="10">
    <source>
        <dbReference type="Proteomes" id="UP001163104"/>
    </source>
</evidence>
<feature type="transmembrane region" description="Helical" evidence="7">
    <location>
        <begin position="94"/>
        <end position="116"/>
    </location>
</feature>
<comment type="subcellular location">
    <subcellularLocation>
        <location evidence="1">Cell membrane</location>
        <topology evidence="1">Multi-pass membrane protein</topology>
    </subcellularLocation>
</comment>
<name>A0AA46Q5X9_CYTFI</name>
<dbReference type="Gene3D" id="1.20.1250.20">
    <property type="entry name" value="MFS general substrate transporter like domains"/>
    <property type="match status" value="1"/>
</dbReference>
<evidence type="ECO:0000256" key="5">
    <source>
        <dbReference type="ARBA" id="ARBA00022989"/>
    </source>
</evidence>
<keyword evidence="5 7" id="KW-1133">Transmembrane helix</keyword>
<feature type="transmembrane region" description="Helical" evidence="7">
    <location>
        <begin position="155"/>
        <end position="179"/>
    </location>
</feature>
<dbReference type="PANTHER" id="PTHR23514">
    <property type="entry name" value="BYPASS OF STOP CODON PROTEIN 6"/>
    <property type="match status" value="1"/>
</dbReference>
<accession>A0AA46Q5X9</accession>
<dbReference type="InterPro" id="IPR051788">
    <property type="entry name" value="MFS_Transporter"/>
</dbReference>
<evidence type="ECO:0000256" key="6">
    <source>
        <dbReference type="ARBA" id="ARBA00023136"/>
    </source>
</evidence>
<dbReference type="SUPFAM" id="SSF103473">
    <property type="entry name" value="MFS general substrate transporter"/>
    <property type="match status" value="1"/>
</dbReference>
<keyword evidence="6 7" id="KW-0472">Membrane</keyword>
<dbReference type="InterPro" id="IPR011701">
    <property type="entry name" value="MFS"/>
</dbReference>
<evidence type="ECO:0000259" key="8">
    <source>
        <dbReference type="PROSITE" id="PS50850"/>
    </source>
</evidence>
<evidence type="ECO:0000313" key="9">
    <source>
        <dbReference type="EMBL" id="UYG97529.1"/>
    </source>
</evidence>
<keyword evidence="3" id="KW-0813">Transport</keyword>
<evidence type="ECO:0000256" key="2">
    <source>
        <dbReference type="ARBA" id="ARBA00008335"/>
    </source>
</evidence>
<reference evidence="9" key="1">
    <citation type="submission" date="2022-10" db="EMBL/GenBank/DDBJ databases">
        <title>Mechanism of multi-heavy metal repair in Cytobacillus Firmus M7.</title>
        <authorList>
            <person name="Li X."/>
            <person name="Yu C."/>
        </authorList>
    </citation>
    <scope>NUCLEOTIDE SEQUENCE</scope>
    <source>
        <strain evidence="9">M7</strain>
    </source>
</reference>
<dbReference type="Proteomes" id="UP001163104">
    <property type="component" value="Chromosome"/>
</dbReference>
<dbReference type="GO" id="GO:0022857">
    <property type="term" value="F:transmembrane transporter activity"/>
    <property type="evidence" value="ECO:0007669"/>
    <property type="project" value="InterPro"/>
</dbReference>
<evidence type="ECO:0000256" key="7">
    <source>
        <dbReference type="SAM" id="Phobius"/>
    </source>
</evidence>
<evidence type="ECO:0000256" key="1">
    <source>
        <dbReference type="ARBA" id="ARBA00004651"/>
    </source>
</evidence>
<dbReference type="Pfam" id="PF07690">
    <property type="entry name" value="MFS_1"/>
    <property type="match status" value="1"/>
</dbReference>
<gene>
    <name evidence="9" type="ORF">OD459_11145</name>
</gene>
<sequence length="405" mass="43414">MATILLVIIYLAFISLGLPDSVLGAAWPVMQADLGAPLETAGLLFMTIAGGTIISSLVSGRILERFGTGKVSFFSTLMTAAALLGFYFAPSVYWLFLCAIPLGLGAGTIDAGLNDYVAAHYKAHHMSWLHSFWGVGATIGPIIMAQYIAGGTSWSNGYFAIAGIQFVLAIILLLTLPLWNKGKNNKALNIVTEESDDRLAHPENVKPLKIKGVKLALISFLFYCSVEATMGLWGSSFLVSVKGLPAAAAAQWVSFYFAGITIGRFITGFITFKVNNRTLIRMGQILALAGAILLFLPFTSAFALAGFILVGLGLAPIFPCMLHETPARFGKKHSQTIMGYQMAVAYTGSTFMPPVLGFIASHSTIGIFPVCIVLLAAAMFLSSEKLNRLLNKKDIKSSTDVTFNN</sequence>
<dbReference type="InterPro" id="IPR020846">
    <property type="entry name" value="MFS_dom"/>
</dbReference>
<dbReference type="GO" id="GO:0005886">
    <property type="term" value="C:plasma membrane"/>
    <property type="evidence" value="ECO:0007669"/>
    <property type="project" value="UniProtKB-SubCell"/>
</dbReference>
<feature type="transmembrane region" description="Helical" evidence="7">
    <location>
        <begin position="366"/>
        <end position="383"/>
    </location>
</feature>
<feature type="transmembrane region" description="Helical" evidence="7">
    <location>
        <begin position="71"/>
        <end position="88"/>
    </location>
</feature>
<organism evidence="9 10">
    <name type="scientific">Cytobacillus firmus</name>
    <name type="common">Bacillus firmus</name>
    <dbReference type="NCBI Taxonomy" id="1399"/>
    <lineage>
        <taxon>Bacteria</taxon>
        <taxon>Bacillati</taxon>
        <taxon>Bacillota</taxon>
        <taxon>Bacilli</taxon>
        <taxon>Bacillales</taxon>
        <taxon>Bacillaceae</taxon>
        <taxon>Cytobacillus</taxon>
    </lineage>
</organism>
<dbReference type="PROSITE" id="PS50850">
    <property type="entry name" value="MFS"/>
    <property type="match status" value="1"/>
</dbReference>
<dbReference type="AlphaFoldDB" id="A0AA46Q5X9"/>